<dbReference type="Pfam" id="PF03712">
    <property type="entry name" value="Cu2_monoox_C"/>
    <property type="match status" value="1"/>
</dbReference>
<dbReference type="Proteomes" id="UP001445076">
    <property type="component" value="Unassembled WGS sequence"/>
</dbReference>
<evidence type="ECO:0000256" key="10">
    <source>
        <dbReference type="ARBA" id="ARBA00023157"/>
    </source>
</evidence>
<keyword evidence="9" id="KW-0503">Monooxygenase</keyword>
<feature type="domain" description="Copper type II ascorbate-dependent monooxygenase N-terminal" evidence="17">
    <location>
        <begin position="33"/>
        <end position="157"/>
    </location>
</feature>
<evidence type="ECO:0000256" key="11">
    <source>
        <dbReference type="ARBA" id="ARBA00023180"/>
    </source>
</evidence>
<evidence type="ECO:0000256" key="2">
    <source>
        <dbReference type="ARBA" id="ARBA00010676"/>
    </source>
</evidence>
<dbReference type="PANTHER" id="PTHR10680">
    <property type="entry name" value="PEPTIDYL-GLYCINE ALPHA-AMIDATING MONOOXYGENASE"/>
    <property type="match status" value="1"/>
</dbReference>
<evidence type="ECO:0000256" key="14">
    <source>
        <dbReference type="PIRSR" id="PIRSR600720-3"/>
    </source>
</evidence>
<dbReference type="PRINTS" id="PR00790">
    <property type="entry name" value="PAMONOXGNASE"/>
</dbReference>
<evidence type="ECO:0000256" key="5">
    <source>
        <dbReference type="ARBA" id="ARBA00022723"/>
    </source>
</evidence>
<dbReference type="AlphaFoldDB" id="A0AAW0Y6Q9"/>
<feature type="binding site" evidence="13">
    <location>
        <position position="76"/>
    </location>
    <ligand>
        <name>Cu(2+)</name>
        <dbReference type="ChEBI" id="CHEBI:29036"/>
        <label>1</label>
        <note>catalytic</note>
    </ligand>
</feature>
<dbReference type="GO" id="GO:0006518">
    <property type="term" value="P:peptide metabolic process"/>
    <property type="evidence" value="ECO:0007669"/>
    <property type="project" value="InterPro"/>
</dbReference>
<dbReference type="Gene3D" id="2.60.120.230">
    <property type="match status" value="1"/>
</dbReference>
<feature type="compositionally biased region" description="Polar residues" evidence="15">
    <location>
        <begin position="338"/>
        <end position="347"/>
    </location>
</feature>
<feature type="chain" id="PRO_5043979463" description="peptidylglycine monooxygenase" evidence="16">
    <location>
        <begin position="24"/>
        <end position="356"/>
    </location>
</feature>
<feature type="binding site" evidence="13">
    <location>
        <position position="295"/>
    </location>
    <ligand>
        <name>Cu(2+)</name>
        <dbReference type="ChEBI" id="CHEBI:29036"/>
        <label>1</label>
        <note>catalytic</note>
    </ligand>
</feature>
<dbReference type="GO" id="GO:0004504">
    <property type="term" value="F:peptidylglycine monooxygenase activity"/>
    <property type="evidence" value="ECO:0007669"/>
    <property type="project" value="UniProtKB-EC"/>
</dbReference>
<reference evidence="19 20" key="1">
    <citation type="journal article" date="2024" name="BMC Genomics">
        <title>Genome assembly of redclaw crayfish (Cherax quadricarinatus) provides insights into its immune adaptation and hypoxia tolerance.</title>
        <authorList>
            <person name="Liu Z."/>
            <person name="Zheng J."/>
            <person name="Li H."/>
            <person name="Fang K."/>
            <person name="Wang S."/>
            <person name="He J."/>
            <person name="Zhou D."/>
            <person name="Weng S."/>
            <person name="Chi M."/>
            <person name="Gu Z."/>
            <person name="He J."/>
            <person name="Li F."/>
            <person name="Wang M."/>
        </authorList>
    </citation>
    <scope>NUCLEOTIDE SEQUENCE [LARGE SCALE GENOMIC DNA]</scope>
    <source>
        <strain evidence="19">ZL_2023a</strain>
    </source>
</reference>
<keyword evidence="7" id="KW-0560">Oxidoreductase</keyword>
<dbReference type="EMBL" id="JARKIK010000015">
    <property type="protein sequence ID" value="KAK8747432.1"/>
    <property type="molecule type" value="Genomic_DNA"/>
</dbReference>
<organism evidence="19 20">
    <name type="scientific">Cherax quadricarinatus</name>
    <name type="common">Australian red claw crayfish</name>
    <dbReference type="NCBI Taxonomy" id="27406"/>
    <lineage>
        <taxon>Eukaryota</taxon>
        <taxon>Metazoa</taxon>
        <taxon>Ecdysozoa</taxon>
        <taxon>Arthropoda</taxon>
        <taxon>Crustacea</taxon>
        <taxon>Multicrustacea</taxon>
        <taxon>Malacostraca</taxon>
        <taxon>Eumalacostraca</taxon>
        <taxon>Eucarida</taxon>
        <taxon>Decapoda</taxon>
        <taxon>Pleocyemata</taxon>
        <taxon>Astacidea</taxon>
        <taxon>Parastacoidea</taxon>
        <taxon>Parastacidae</taxon>
        <taxon>Cherax</taxon>
    </lineage>
</organism>
<keyword evidence="20" id="KW-1185">Reference proteome</keyword>
<keyword evidence="4" id="KW-0964">Secreted</keyword>
<evidence type="ECO:0000256" key="16">
    <source>
        <dbReference type="SAM" id="SignalP"/>
    </source>
</evidence>
<evidence type="ECO:0000259" key="17">
    <source>
        <dbReference type="Pfam" id="PF01082"/>
    </source>
</evidence>
<name>A0AAW0Y6Q9_CHEQU</name>
<keyword evidence="5 13" id="KW-0479">Metal-binding</keyword>
<dbReference type="Gene3D" id="2.60.120.310">
    <property type="entry name" value="Copper type II, ascorbate-dependent monooxygenase, N-terminal domain"/>
    <property type="match status" value="1"/>
</dbReference>
<dbReference type="InterPro" id="IPR000720">
    <property type="entry name" value="PHM/PAL"/>
</dbReference>
<comment type="similarity">
    <text evidence="2">Belongs to the copper type II ascorbate-dependent monooxygenase family.</text>
</comment>
<dbReference type="InterPro" id="IPR008977">
    <property type="entry name" value="PHM/PNGase_F_dom_sf"/>
</dbReference>
<dbReference type="SUPFAM" id="SSF49742">
    <property type="entry name" value="PHM/PNGase F"/>
    <property type="match status" value="2"/>
</dbReference>
<dbReference type="GO" id="GO:0005576">
    <property type="term" value="C:extracellular region"/>
    <property type="evidence" value="ECO:0007669"/>
    <property type="project" value="UniProtKB-SubCell"/>
</dbReference>
<feature type="binding site" evidence="13">
    <location>
        <position position="75"/>
    </location>
    <ligand>
        <name>Cu(2+)</name>
        <dbReference type="ChEBI" id="CHEBI:29036"/>
        <label>1</label>
        <note>catalytic</note>
    </ligand>
</feature>
<evidence type="ECO:0000259" key="18">
    <source>
        <dbReference type="Pfam" id="PF03712"/>
    </source>
</evidence>
<evidence type="ECO:0000256" key="1">
    <source>
        <dbReference type="ARBA" id="ARBA00004613"/>
    </source>
</evidence>
<keyword evidence="6 16" id="KW-0732">Signal</keyword>
<dbReference type="InterPro" id="IPR036939">
    <property type="entry name" value="Cu2_ascorb_mOase_N_sf"/>
</dbReference>
<evidence type="ECO:0000256" key="8">
    <source>
        <dbReference type="ARBA" id="ARBA00023008"/>
    </source>
</evidence>
<evidence type="ECO:0000256" key="7">
    <source>
        <dbReference type="ARBA" id="ARBA00023002"/>
    </source>
</evidence>
<feature type="region of interest" description="Disordered" evidence="15">
    <location>
        <begin position="337"/>
        <end position="356"/>
    </location>
</feature>
<dbReference type="FunFam" id="2.60.120.230:FF:000002">
    <property type="entry name" value="Peptidyl-glycine alpha-amidating monooxygenase B"/>
    <property type="match status" value="1"/>
</dbReference>
<dbReference type="InterPro" id="IPR014784">
    <property type="entry name" value="Cu2_ascorb_mOase-like_C"/>
</dbReference>
<feature type="binding site" evidence="13">
    <location>
        <position position="151"/>
    </location>
    <ligand>
        <name>Cu(2+)</name>
        <dbReference type="ChEBI" id="CHEBI:29036"/>
        <label>1</label>
        <note>catalytic</note>
    </ligand>
</feature>
<evidence type="ECO:0000313" key="20">
    <source>
        <dbReference type="Proteomes" id="UP001445076"/>
    </source>
</evidence>
<feature type="signal peptide" evidence="16">
    <location>
        <begin position="1"/>
        <end position="23"/>
    </location>
</feature>
<comment type="cofactor">
    <cofactor evidence="13">
        <name>Cu(2+)</name>
        <dbReference type="ChEBI" id="CHEBI:29036"/>
    </cofactor>
    <text evidence="13">Binds 2 Cu(2+) ions per subunit.</text>
</comment>
<evidence type="ECO:0000256" key="15">
    <source>
        <dbReference type="SAM" id="MobiDB-lite"/>
    </source>
</evidence>
<feature type="disulfide bond" evidence="14">
    <location>
        <begin position="49"/>
        <end position="94"/>
    </location>
</feature>
<dbReference type="EC" id="1.14.17.3" evidence="3"/>
<evidence type="ECO:0000313" key="19">
    <source>
        <dbReference type="EMBL" id="KAK8747432.1"/>
    </source>
</evidence>
<comment type="subcellular location">
    <subcellularLocation>
        <location evidence="1">Secreted</location>
    </subcellularLocation>
</comment>
<dbReference type="GO" id="GO:0005507">
    <property type="term" value="F:copper ion binding"/>
    <property type="evidence" value="ECO:0007669"/>
    <property type="project" value="InterPro"/>
</dbReference>
<feature type="domain" description="Copper type II ascorbate-dependent monooxygenase C-terminal" evidence="18">
    <location>
        <begin position="180"/>
        <end position="325"/>
    </location>
</feature>
<dbReference type="GO" id="GO:0016020">
    <property type="term" value="C:membrane"/>
    <property type="evidence" value="ECO:0007669"/>
    <property type="project" value="InterPro"/>
</dbReference>
<sequence length="356" mass="39613">EVKMAWCEGVLSLLLLLAVMATAAPTDTLQKFPLLMPHVKPERAETYFCTPIRIDPTVEYYITAFQPNASMETAHHMLLYGCETPGAEDEVWNCGEMALAQPGIKSAPVCGSGSQVIYAWARDAPKLVLPEGVAFKVGGKSPIQYIVLQVHYASVERFKDGSTDDSGVFLYYTETPQPKAAGVLLMGTGGRINPNSVEYMETACTITEDKVIHPFAFRTHTHALGRVVSGYKVSRKGYFDQWELIGKKDPQLPQMFYPIEKDLILKKGDTVAARCTMESKRDRTTRVGSTNEDEMCNFYMMYWTNGKILKKKNCFSLGPPFYYWTRGGLNSIPDRDASSLSVGTSAKEQGIDPHQT</sequence>
<evidence type="ECO:0000256" key="9">
    <source>
        <dbReference type="ARBA" id="ARBA00023033"/>
    </source>
</evidence>
<dbReference type="InterPro" id="IPR024548">
    <property type="entry name" value="Cu2_monoox_C"/>
</dbReference>
<evidence type="ECO:0000256" key="3">
    <source>
        <dbReference type="ARBA" id="ARBA00012689"/>
    </source>
</evidence>
<keyword evidence="8 13" id="KW-0186">Copper</keyword>
<gene>
    <name evidence="19" type="ORF">OTU49_016811</name>
</gene>
<accession>A0AAW0Y6Q9</accession>
<keyword evidence="11" id="KW-0325">Glycoprotein</keyword>
<dbReference type="InterPro" id="IPR000323">
    <property type="entry name" value="Cu2_ascorb_mOase_N"/>
</dbReference>
<feature type="disulfide bond" evidence="14">
    <location>
        <begin position="82"/>
        <end position="110"/>
    </location>
</feature>
<dbReference type="InterPro" id="IPR014783">
    <property type="entry name" value="Cu2_ascorb_mOase_CS-2"/>
</dbReference>
<comment type="catalytic activity">
    <reaction evidence="12">
        <text>a [peptide]-C-terminal glycine + 2 L-ascorbate + O2 = a [peptide]-C-terminal (2S)-2-hydroxyglycine + 2 monodehydro-L-ascorbate radical + H2O</text>
        <dbReference type="Rhea" id="RHEA:21452"/>
        <dbReference type="Rhea" id="RHEA-COMP:13486"/>
        <dbReference type="Rhea" id="RHEA-COMP:15321"/>
        <dbReference type="ChEBI" id="CHEBI:15377"/>
        <dbReference type="ChEBI" id="CHEBI:15379"/>
        <dbReference type="ChEBI" id="CHEBI:38290"/>
        <dbReference type="ChEBI" id="CHEBI:59513"/>
        <dbReference type="ChEBI" id="CHEBI:137000"/>
        <dbReference type="ChEBI" id="CHEBI:142768"/>
        <dbReference type="EC" id="1.14.17.3"/>
    </reaction>
</comment>
<comment type="caution">
    <text evidence="19">The sequence shown here is derived from an EMBL/GenBank/DDBJ whole genome shotgun (WGS) entry which is preliminary data.</text>
</comment>
<dbReference type="Pfam" id="PF01082">
    <property type="entry name" value="Cu2_monooxygen"/>
    <property type="match status" value="1"/>
</dbReference>
<dbReference type="PROSITE" id="PS00085">
    <property type="entry name" value="CU2_MONOOXYGENASE_2"/>
    <property type="match status" value="1"/>
</dbReference>
<feature type="binding site" evidence="13">
    <location>
        <position position="220"/>
    </location>
    <ligand>
        <name>Cu(2+)</name>
        <dbReference type="ChEBI" id="CHEBI:29036"/>
        <label>1</label>
        <note>catalytic</note>
    </ligand>
</feature>
<feature type="non-terminal residue" evidence="19">
    <location>
        <position position="1"/>
    </location>
</feature>
<protein>
    <recommendedName>
        <fullName evidence="3">peptidylglycine monooxygenase</fullName>
        <ecNumber evidence="3">1.14.17.3</ecNumber>
    </recommendedName>
</protein>
<evidence type="ECO:0000256" key="4">
    <source>
        <dbReference type="ARBA" id="ARBA00022525"/>
    </source>
</evidence>
<dbReference type="PANTHER" id="PTHR10680:SF14">
    <property type="entry name" value="PEPTIDYL-GLYCINE ALPHA-AMIDATING MONOOXYGENASE"/>
    <property type="match status" value="1"/>
</dbReference>
<evidence type="ECO:0000256" key="13">
    <source>
        <dbReference type="PIRSR" id="PIRSR600720-2"/>
    </source>
</evidence>
<dbReference type="FunFam" id="2.60.120.310:FF:000005">
    <property type="entry name" value="Peptidylglycine alpha-hydroxylating monooxygenase"/>
    <property type="match status" value="1"/>
</dbReference>
<proteinExistence type="inferred from homology"/>
<evidence type="ECO:0000256" key="6">
    <source>
        <dbReference type="ARBA" id="ARBA00022729"/>
    </source>
</evidence>
<evidence type="ECO:0000256" key="12">
    <source>
        <dbReference type="ARBA" id="ARBA00048431"/>
    </source>
</evidence>
<keyword evidence="10 14" id="KW-1015">Disulfide bond</keyword>
<feature type="disulfide bond" evidence="14">
    <location>
        <begin position="275"/>
        <end position="296"/>
    </location>
</feature>
<feature type="binding site" evidence="13">
    <location>
        <position position="222"/>
    </location>
    <ligand>
        <name>Cu(2+)</name>
        <dbReference type="ChEBI" id="CHEBI:29036"/>
        <label>1</label>
        <note>catalytic</note>
    </ligand>
</feature>